<proteinExistence type="predicted"/>
<dbReference type="EMBL" id="PEDM01000011">
    <property type="protein sequence ID" value="PIC05001.1"/>
    <property type="molecule type" value="Genomic_DNA"/>
</dbReference>
<gene>
    <name evidence="1" type="ORF">CS060_06965</name>
</gene>
<evidence type="ECO:0000313" key="1">
    <source>
        <dbReference type="EMBL" id="PIC05001.1"/>
    </source>
</evidence>
<dbReference type="PROSITE" id="PS51257">
    <property type="entry name" value="PROKAR_LIPOPROTEIN"/>
    <property type="match status" value="1"/>
</dbReference>
<comment type="caution">
    <text evidence="1">The sequence shown here is derived from an EMBL/GenBank/DDBJ whole genome shotgun (WGS) entry which is preliminary data.</text>
</comment>
<sequence length="92" mass="10552">MSTNKWVKWVTGLGSVAVFTACLRLVNEPLNDPSQLQRTIAEEVNEQREKQLIALDWEEGNWDVQYSKEAIIVTPKEGRQSLPPAENRTRRS</sequence>
<reference evidence="1 2" key="1">
    <citation type="submission" date="2017-10" db="EMBL/GenBank/DDBJ databases">
        <title>Draft genome sequence of Anoxybacillus flavithermus KU2-6-11 from caldera Uzon (Russia:Kamchtka).</title>
        <authorList>
            <person name="Korzhuk A.V."/>
            <person name="Rozanov A.S."/>
            <person name="Bryanskaya A.V."/>
            <person name="Peltek S.E."/>
        </authorList>
    </citation>
    <scope>NUCLEOTIDE SEQUENCE [LARGE SCALE GENOMIC DNA]</scope>
    <source>
        <strain evidence="1 2">KU2-6_11</strain>
    </source>
</reference>
<evidence type="ECO:0000313" key="2">
    <source>
        <dbReference type="Proteomes" id="UP000230559"/>
    </source>
</evidence>
<dbReference type="Proteomes" id="UP000230559">
    <property type="component" value="Unassembled WGS sequence"/>
</dbReference>
<name>A0A2G5RQR7_9BACL</name>
<accession>A0A2G5RQR7</accession>
<dbReference type="AlphaFoldDB" id="A0A2G5RQR7"/>
<protein>
    <submittedName>
        <fullName evidence="1">Uncharacterized protein</fullName>
    </submittedName>
</protein>
<dbReference type="RefSeq" id="WP_035047803.1">
    <property type="nucleotide sequence ID" value="NZ_PEDM01000011.1"/>
</dbReference>
<organism evidence="1 2">
    <name type="scientific">Anoxybacillus flavithermus</name>
    <dbReference type="NCBI Taxonomy" id="33934"/>
    <lineage>
        <taxon>Bacteria</taxon>
        <taxon>Bacillati</taxon>
        <taxon>Bacillota</taxon>
        <taxon>Bacilli</taxon>
        <taxon>Bacillales</taxon>
        <taxon>Anoxybacillaceae</taxon>
        <taxon>Anoxybacillus</taxon>
    </lineage>
</organism>